<keyword evidence="1" id="KW-0547">Nucleotide-binding</keyword>
<dbReference type="RefSeq" id="WP_125354951.1">
    <property type="nucleotide sequence ID" value="NZ_CP054058.1"/>
</dbReference>
<dbReference type="EMBL" id="SNVX01000017">
    <property type="protein sequence ID" value="TDN51570.1"/>
    <property type="molecule type" value="Genomic_DNA"/>
</dbReference>
<dbReference type="NCBIfam" id="TIGR03371">
    <property type="entry name" value="cellulose_yhjQ"/>
    <property type="match status" value="1"/>
</dbReference>
<dbReference type="GO" id="GO:0009898">
    <property type="term" value="C:cytoplasmic side of plasma membrane"/>
    <property type="evidence" value="ECO:0007669"/>
    <property type="project" value="TreeGrafter"/>
</dbReference>
<dbReference type="AlphaFoldDB" id="A0A4R6E1G9"/>
<organism evidence="3 4">
    <name type="scientific">Scandinavium goeteborgense</name>
    <dbReference type="NCBI Taxonomy" id="1851514"/>
    <lineage>
        <taxon>Bacteria</taxon>
        <taxon>Pseudomonadati</taxon>
        <taxon>Pseudomonadota</taxon>
        <taxon>Gammaproteobacteria</taxon>
        <taxon>Enterobacterales</taxon>
        <taxon>Enterobacteriaceae</taxon>
        <taxon>Scandinavium</taxon>
    </lineage>
</organism>
<proteinExistence type="predicted"/>
<dbReference type="InterPro" id="IPR050625">
    <property type="entry name" value="ParA/MinD_ATPase"/>
</dbReference>
<dbReference type="InterPro" id="IPR027417">
    <property type="entry name" value="P-loop_NTPase"/>
</dbReference>
<dbReference type="GO" id="GO:0016887">
    <property type="term" value="F:ATP hydrolysis activity"/>
    <property type="evidence" value="ECO:0007669"/>
    <property type="project" value="TreeGrafter"/>
</dbReference>
<keyword evidence="4" id="KW-1185">Reference proteome</keyword>
<keyword evidence="2" id="KW-0067">ATP-binding</keyword>
<dbReference type="PANTHER" id="PTHR43384">
    <property type="entry name" value="SEPTUM SITE-DETERMINING PROTEIN MIND HOMOLOG, CHLOROPLASTIC-RELATED"/>
    <property type="match status" value="1"/>
</dbReference>
<dbReference type="InterPro" id="IPR017746">
    <property type="entry name" value="Cellulose_synthase_operon_BcsQ"/>
</dbReference>
<evidence type="ECO:0000256" key="1">
    <source>
        <dbReference type="ARBA" id="ARBA00022741"/>
    </source>
</evidence>
<dbReference type="Pfam" id="PF06564">
    <property type="entry name" value="CBP_BcsQ"/>
    <property type="match status" value="1"/>
</dbReference>
<dbReference type="GO" id="GO:0051782">
    <property type="term" value="P:negative regulation of cell division"/>
    <property type="evidence" value="ECO:0007669"/>
    <property type="project" value="TreeGrafter"/>
</dbReference>
<dbReference type="SUPFAM" id="SSF52540">
    <property type="entry name" value="P-loop containing nucleoside triphosphate hydrolases"/>
    <property type="match status" value="1"/>
</dbReference>
<evidence type="ECO:0000313" key="3">
    <source>
        <dbReference type="EMBL" id="TDN51570.1"/>
    </source>
</evidence>
<protein>
    <submittedName>
        <fullName evidence="3">Cellulose synthase operon protein YhjQ</fullName>
    </submittedName>
</protein>
<evidence type="ECO:0000256" key="2">
    <source>
        <dbReference type="ARBA" id="ARBA00022840"/>
    </source>
</evidence>
<dbReference type="OrthoDB" id="5288747at2"/>
<comment type="caution">
    <text evidence="3">The sequence shown here is derived from an EMBL/GenBank/DDBJ whole genome shotgun (WGS) entry which is preliminary data.</text>
</comment>
<dbReference type="GO" id="GO:0005524">
    <property type="term" value="F:ATP binding"/>
    <property type="evidence" value="ECO:0007669"/>
    <property type="project" value="UniProtKB-KW"/>
</dbReference>
<reference evidence="3 4" key="1">
    <citation type="submission" date="2019-03" db="EMBL/GenBank/DDBJ databases">
        <title>Genomic analyses of the natural microbiome of Caenorhabditis elegans.</title>
        <authorList>
            <person name="Samuel B."/>
        </authorList>
    </citation>
    <scope>NUCLEOTIDE SEQUENCE [LARGE SCALE GENOMIC DNA]</scope>
    <source>
        <strain evidence="3 4">BIGb0156</strain>
    </source>
</reference>
<gene>
    <name evidence="3" type="ORF">EC847_11741</name>
</gene>
<name>A0A4R6E1G9_SCAGO</name>
<accession>A0A4R6E1G9</accession>
<dbReference type="Gene3D" id="3.40.50.300">
    <property type="entry name" value="P-loop containing nucleotide triphosphate hydrolases"/>
    <property type="match status" value="1"/>
</dbReference>
<dbReference type="PANTHER" id="PTHR43384:SF4">
    <property type="entry name" value="CELLULOSE BIOSYNTHESIS PROTEIN BCSQ-RELATED"/>
    <property type="match status" value="1"/>
</dbReference>
<sequence>MAILGLQGLRGGTGTTSLTAALGWALQSLGEKVIIVDACPDNMLRYFFNDNIAHRDGWARALLDGKDWRDAGLRYTSQVDFLPFGQLSVTERVNVQVLTPVLNQAVDIVQALDQKRPHHWVLIDLPHDVQPWMQPLIEACNHMLTVVNPDANAHIRLHQQVLPKHGHILINDLRIGSHVQDDIYRVWLQSQPRMLPVIIHRDESVAECLAAKQPLGEYRSDSLAAEEVVTLANWCLMHYAGISPGVEQPS</sequence>
<evidence type="ECO:0000313" key="4">
    <source>
        <dbReference type="Proteomes" id="UP000295530"/>
    </source>
</evidence>
<dbReference type="NCBIfam" id="NF007460">
    <property type="entry name" value="PRK10037.1"/>
    <property type="match status" value="1"/>
</dbReference>
<dbReference type="GO" id="GO:0005829">
    <property type="term" value="C:cytosol"/>
    <property type="evidence" value="ECO:0007669"/>
    <property type="project" value="TreeGrafter"/>
</dbReference>
<dbReference type="Proteomes" id="UP000295530">
    <property type="component" value="Unassembled WGS sequence"/>
</dbReference>